<organism evidence="1 2">
    <name type="scientific">Hymenoscyphus albidus</name>
    <dbReference type="NCBI Taxonomy" id="595503"/>
    <lineage>
        <taxon>Eukaryota</taxon>
        <taxon>Fungi</taxon>
        <taxon>Dikarya</taxon>
        <taxon>Ascomycota</taxon>
        <taxon>Pezizomycotina</taxon>
        <taxon>Leotiomycetes</taxon>
        <taxon>Helotiales</taxon>
        <taxon>Helotiaceae</taxon>
        <taxon>Hymenoscyphus</taxon>
    </lineage>
</organism>
<evidence type="ECO:0008006" key="3">
    <source>
        <dbReference type="Google" id="ProtNLM"/>
    </source>
</evidence>
<reference evidence="1" key="1">
    <citation type="submission" date="2021-07" db="EMBL/GenBank/DDBJ databases">
        <authorList>
            <person name="Durling M."/>
        </authorList>
    </citation>
    <scope>NUCLEOTIDE SEQUENCE</scope>
</reference>
<dbReference type="EMBL" id="CAJVRM010000212">
    <property type="protein sequence ID" value="CAG8977301.1"/>
    <property type="molecule type" value="Genomic_DNA"/>
</dbReference>
<name>A0A9N9LTK2_9HELO</name>
<dbReference type="GO" id="GO:0004519">
    <property type="term" value="F:endonuclease activity"/>
    <property type="evidence" value="ECO:0007669"/>
    <property type="project" value="InterPro"/>
</dbReference>
<dbReference type="GO" id="GO:0000460">
    <property type="term" value="P:maturation of 5.8S rRNA"/>
    <property type="evidence" value="ECO:0007669"/>
    <property type="project" value="TreeGrafter"/>
</dbReference>
<evidence type="ECO:0000313" key="1">
    <source>
        <dbReference type="EMBL" id="CAG8977301.1"/>
    </source>
</evidence>
<gene>
    <name evidence="1" type="ORF">HYALB_00012586</name>
</gene>
<dbReference type="PANTHER" id="PTHR15002">
    <property type="entry name" value="RIBOSOMAL BIOGENESIS PROTEIN LAS1L"/>
    <property type="match status" value="1"/>
</dbReference>
<dbReference type="AlphaFoldDB" id="A0A9N9LTK2"/>
<comment type="caution">
    <text evidence="1">The sequence shown here is derived from an EMBL/GenBank/DDBJ whole genome shotgun (WGS) entry which is preliminary data.</text>
</comment>
<dbReference type="PANTHER" id="PTHR15002:SF0">
    <property type="entry name" value="RIBOSOMAL BIOGENESIS PROTEIN LAS1L"/>
    <property type="match status" value="1"/>
</dbReference>
<proteinExistence type="predicted"/>
<accession>A0A9N9LTK2</accession>
<dbReference type="GO" id="GO:0030687">
    <property type="term" value="C:preribosome, large subunit precursor"/>
    <property type="evidence" value="ECO:0007669"/>
    <property type="project" value="TreeGrafter"/>
</dbReference>
<dbReference type="InterPro" id="IPR007174">
    <property type="entry name" value="Las1"/>
</dbReference>
<keyword evidence="2" id="KW-1185">Reference proteome</keyword>
<dbReference type="OrthoDB" id="10263222at2759"/>
<dbReference type="GO" id="GO:0090730">
    <property type="term" value="C:Las1 complex"/>
    <property type="evidence" value="ECO:0007669"/>
    <property type="project" value="InterPro"/>
</dbReference>
<dbReference type="GO" id="GO:0000470">
    <property type="term" value="P:maturation of LSU-rRNA"/>
    <property type="evidence" value="ECO:0007669"/>
    <property type="project" value="TreeGrafter"/>
</dbReference>
<dbReference type="Proteomes" id="UP000701801">
    <property type="component" value="Unassembled WGS sequence"/>
</dbReference>
<protein>
    <recommendedName>
        <fullName evidence="3">Las1-domain-containing protein</fullName>
    </recommendedName>
</protein>
<evidence type="ECO:0000313" key="2">
    <source>
        <dbReference type="Proteomes" id="UP000701801"/>
    </source>
</evidence>
<sequence length="202" mass="23211">MSMYSIAKSIGLPATYVELRHQATHEELPSLSKLRTATQKALMWIWEYYWVNLTANDDGREEAGGVTECREFVKRVVGEENDERRRELQSHLSNWEEDELLMAITEVQWTEKDSKILLRCLELHRNISNRGATSLGTTGHGIKVGNLDKLRQEMASMEQCLEDNEDESRAKNFVKEKAVSLEEGNGWTMWEGPWVTKPIGLV</sequence>
<dbReference type="Pfam" id="PF04031">
    <property type="entry name" value="Las1"/>
    <property type="match status" value="1"/>
</dbReference>